<keyword evidence="5" id="KW-0131">Cell cycle</keyword>
<proteinExistence type="inferred from homology"/>
<evidence type="ECO:0000256" key="4">
    <source>
        <dbReference type="ARBA" id="ARBA00023242"/>
    </source>
</evidence>
<dbReference type="GO" id="GO:0003697">
    <property type="term" value="F:single-stranded DNA binding"/>
    <property type="evidence" value="ECO:0007669"/>
    <property type="project" value="TreeGrafter"/>
</dbReference>
<accession>A0A445BSC7</accession>
<keyword evidence="8" id="KW-1185">Reference proteome</keyword>
<gene>
    <name evidence="7" type="ORF">Ahy_A08g038005</name>
</gene>
<dbReference type="PANTHER" id="PTHR10507">
    <property type="entry name" value="CDC45-RELATED PROTEIN"/>
    <property type="match status" value="1"/>
</dbReference>
<keyword evidence="3" id="KW-0235">DNA replication</keyword>
<dbReference type="GO" id="GO:0003688">
    <property type="term" value="F:DNA replication origin binding"/>
    <property type="evidence" value="ECO:0007669"/>
    <property type="project" value="TreeGrafter"/>
</dbReference>
<feature type="compositionally biased region" description="Basic and acidic residues" evidence="6">
    <location>
        <begin position="170"/>
        <end position="187"/>
    </location>
</feature>
<evidence type="ECO:0000256" key="3">
    <source>
        <dbReference type="ARBA" id="ARBA00022705"/>
    </source>
</evidence>
<evidence type="ECO:0000256" key="2">
    <source>
        <dbReference type="ARBA" id="ARBA00010727"/>
    </source>
</evidence>
<dbReference type="Pfam" id="PF02724">
    <property type="entry name" value="CDC45"/>
    <property type="match status" value="1"/>
</dbReference>
<dbReference type="PANTHER" id="PTHR10507:SF0">
    <property type="entry name" value="CELL DIVISION CONTROL PROTEIN 45 HOMOLOG"/>
    <property type="match status" value="1"/>
</dbReference>
<evidence type="ECO:0000256" key="1">
    <source>
        <dbReference type="ARBA" id="ARBA00004123"/>
    </source>
</evidence>
<dbReference type="GO" id="GO:1902977">
    <property type="term" value="P:mitotic DNA replication preinitiation complex assembly"/>
    <property type="evidence" value="ECO:0007669"/>
    <property type="project" value="TreeGrafter"/>
</dbReference>
<keyword evidence="4" id="KW-0539">Nucleus</keyword>
<dbReference type="GO" id="GO:0003682">
    <property type="term" value="F:chromatin binding"/>
    <property type="evidence" value="ECO:0007669"/>
    <property type="project" value="TreeGrafter"/>
</dbReference>
<name>A0A445BSC7_ARAHY</name>
<dbReference type="GO" id="GO:0006270">
    <property type="term" value="P:DNA replication initiation"/>
    <property type="evidence" value="ECO:0007669"/>
    <property type="project" value="InterPro"/>
</dbReference>
<evidence type="ECO:0000256" key="6">
    <source>
        <dbReference type="SAM" id="MobiDB-lite"/>
    </source>
</evidence>
<evidence type="ECO:0000313" key="8">
    <source>
        <dbReference type="Proteomes" id="UP000289738"/>
    </source>
</evidence>
<feature type="compositionally biased region" description="Basic residues" evidence="6">
    <location>
        <begin position="151"/>
        <end position="169"/>
    </location>
</feature>
<dbReference type="GO" id="GO:0000727">
    <property type="term" value="P:double-strand break repair via break-induced replication"/>
    <property type="evidence" value="ECO:0007669"/>
    <property type="project" value="TreeGrafter"/>
</dbReference>
<evidence type="ECO:0000256" key="5">
    <source>
        <dbReference type="ARBA" id="ARBA00023306"/>
    </source>
</evidence>
<comment type="subcellular location">
    <subcellularLocation>
        <location evidence="1">Nucleus</location>
    </subcellularLocation>
</comment>
<dbReference type="Proteomes" id="UP000289738">
    <property type="component" value="Chromosome A08"/>
</dbReference>
<dbReference type="EMBL" id="SDMP01000008">
    <property type="protein sequence ID" value="RYR41599.1"/>
    <property type="molecule type" value="Genomic_DNA"/>
</dbReference>
<dbReference type="GO" id="GO:0031261">
    <property type="term" value="C:DNA replication preinitiation complex"/>
    <property type="evidence" value="ECO:0007669"/>
    <property type="project" value="TreeGrafter"/>
</dbReference>
<evidence type="ECO:0000313" key="7">
    <source>
        <dbReference type="EMBL" id="RYR41599.1"/>
    </source>
</evidence>
<protein>
    <submittedName>
        <fullName evidence="7">Uncharacterized protein</fullName>
    </submittedName>
</protein>
<reference evidence="7 8" key="1">
    <citation type="submission" date="2019-01" db="EMBL/GenBank/DDBJ databases">
        <title>Sequencing of cultivated peanut Arachis hypogaea provides insights into genome evolution and oil improvement.</title>
        <authorList>
            <person name="Chen X."/>
        </authorList>
    </citation>
    <scope>NUCLEOTIDE SEQUENCE [LARGE SCALE GENOMIC DNA]</scope>
    <source>
        <strain evidence="8">cv. Fuhuasheng</strain>
        <tissue evidence="7">Leaves</tissue>
    </source>
</reference>
<comment type="caution">
    <text evidence="7">The sequence shown here is derived from an EMBL/GenBank/DDBJ whole genome shotgun (WGS) entry which is preliminary data.</text>
</comment>
<sequence length="200" mass="22718">MDALREKRARMKPLLCACSSQEPNRILIVGVYGKPRLIGTQGNAFGIAFRNAAEEIGAEFFHELFDSSWILLDSSTVNSFMIRLHGNAESMAVFSILVFAFKDAKISVLEYGDFIHGHRTSSEDEKYQSTRVCTAKRAFREEEQSWVTARKGGRRNSRRQNKAAARRRSKEAQEAAARAEEAEERRGASCLLQCRLPWRQ</sequence>
<comment type="similarity">
    <text evidence="2">Belongs to the CDC45 family.</text>
</comment>
<dbReference type="AlphaFoldDB" id="A0A445BSC7"/>
<dbReference type="InterPro" id="IPR003874">
    <property type="entry name" value="CDC45"/>
</dbReference>
<feature type="region of interest" description="Disordered" evidence="6">
    <location>
        <begin position="146"/>
        <end position="187"/>
    </location>
</feature>
<organism evidence="7 8">
    <name type="scientific">Arachis hypogaea</name>
    <name type="common">Peanut</name>
    <dbReference type="NCBI Taxonomy" id="3818"/>
    <lineage>
        <taxon>Eukaryota</taxon>
        <taxon>Viridiplantae</taxon>
        <taxon>Streptophyta</taxon>
        <taxon>Embryophyta</taxon>
        <taxon>Tracheophyta</taxon>
        <taxon>Spermatophyta</taxon>
        <taxon>Magnoliopsida</taxon>
        <taxon>eudicotyledons</taxon>
        <taxon>Gunneridae</taxon>
        <taxon>Pentapetalae</taxon>
        <taxon>rosids</taxon>
        <taxon>fabids</taxon>
        <taxon>Fabales</taxon>
        <taxon>Fabaceae</taxon>
        <taxon>Papilionoideae</taxon>
        <taxon>50 kb inversion clade</taxon>
        <taxon>dalbergioids sensu lato</taxon>
        <taxon>Dalbergieae</taxon>
        <taxon>Pterocarpus clade</taxon>
        <taxon>Arachis</taxon>
    </lineage>
</organism>